<organism evidence="2 3">
    <name type="scientific">Rhodopirellula baltica SWK14</name>
    <dbReference type="NCBI Taxonomy" id="993516"/>
    <lineage>
        <taxon>Bacteria</taxon>
        <taxon>Pseudomonadati</taxon>
        <taxon>Planctomycetota</taxon>
        <taxon>Planctomycetia</taxon>
        <taxon>Pirellulales</taxon>
        <taxon>Pirellulaceae</taxon>
        <taxon>Rhodopirellula</taxon>
    </lineage>
</organism>
<comment type="caution">
    <text evidence="2">The sequence shown here is derived from an EMBL/GenBank/DDBJ whole genome shotgun (WGS) entry which is preliminary data.</text>
</comment>
<evidence type="ECO:0000313" key="2">
    <source>
        <dbReference type="EMBL" id="ELP35135.1"/>
    </source>
</evidence>
<sequence length="58" mass="6163">MNAGQRAGDGSAPSLRRAQQPSIVSLKRVAADCRRGDFMGDPPDSLIRGVGRQMAHAE</sequence>
<dbReference type="EMBL" id="AMWG01000021">
    <property type="protein sequence ID" value="ELP35135.1"/>
    <property type="molecule type" value="Genomic_DNA"/>
</dbReference>
<protein>
    <submittedName>
        <fullName evidence="2">Uncharacterized protein</fullName>
    </submittedName>
</protein>
<feature type="compositionally biased region" description="Basic and acidic residues" evidence="1">
    <location>
        <begin position="29"/>
        <end position="38"/>
    </location>
</feature>
<evidence type="ECO:0000313" key="3">
    <source>
        <dbReference type="Proteomes" id="UP000010959"/>
    </source>
</evidence>
<gene>
    <name evidence="2" type="ORF">RBSWK_01135</name>
</gene>
<reference evidence="2 3" key="1">
    <citation type="journal article" date="2013" name="Mar. Genomics">
        <title>Expression of sulfatases in Rhodopirellula baltica and the diversity of sulfatases in the genus Rhodopirellula.</title>
        <authorList>
            <person name="Wegner C.E."/>
            <person name="Richter-Heitmann T."/>
            <person name="Klindworth A."/>
            <person name="Klockow C."/>
            <person name="Richter M."/>
            <person name="Achstetter T."/>
            <person name="Glockner F.O."/>
            <person name="Harder J."/>
        </authorList>
    </citation>
    <scope>NUCLEOTIDE SEQUENCE [LARGE SCALE GENOMIC DNA]</scope>
    <source>
        <strain evidence="2 3">SWK14</strain>
    </source>
</reference>
<proteinExistence type="predicted"/>
<dbReference type="AlphaFoldDB" id="L7CMS2"/>
<dbReference type="Proteomes" id="UP000010959">
    <property type="component" value="Unassembled WGS sequence"/>
</dbReference>
<accession>L7CMS2</accession>
<feature type="region of interest" description="Disordered" evidence="1">
    <location>
        <begin position="1"/>
        <end position="58"/>
    </location>
</feature>
<evidence type="ECO:0000256" key="1">
    <source>
        <dbReference type="SAM" id="MobiDB-lite"/>
    </source>
</evidence>
<name>L7CMS2_RHOBT</name>